<feature type="domain" description="RNA 2-O ribose methyltransferase substrate binding" evidence="5">
    <location>
        <begin position="37"/>
        <end position="116"/>
    </location>
</feature>
<evidence type="ECO:0000256" key="2">
    <source>
        <dbReference type="ARBA" id="ARBA00022603"/>
    </source>
</evidence>
<evidence type="ECO:0000259" key="5">
    <source>
        <dbReference type="SMART" id="SM00967"/>
    </source>
</evidence>
<keyword evidence="7" id="KW-1185">Reference proteome</keyword>
<dbReference type="CDD" id="cd18103">
    <property type="entry name" value="SpoU-like_RlmB"/>
    <property type="match status" value="1"/>
</dbReference>
<dbReference type="GO" id="GO:0006396">
    <property type="term" value="P:RNA processing"/>
    <property type="evidence" value="ECO:0007669"/>
    <property type="project" value="InterPro"/>
</dbReference>
<name>A0A198UPZ2_MORCA</name>
<gene>
    <name evidence="6" type="ORF">AO384_0151</name>
</gene>
<feature type="compositionally biased region" description="Basic and acidic residues" evidence="4">
    <location>
        <begin position="1"/>
        <end position="22"/>
    </location>
</feature>
<evidence type="ECO:0000256" key="3">
    <source>
        <dbReference type="ARBA" id="ARBA00022679"/>
    </source>
</evidence>
<dbReference type="Pfam" id="PF00588">
    <property type="entry name" value="SpoU_methylase"/>
    <property type="match status" value="1"/>
</dbReference>
<dbReference type="Proteomes" id="UP000078228">
    <property type="component" value="Unassembled WGS sequence"/>
</dbReference>
<keyword evidence="3 6" id="KW-0808">Transferase</keyword>
<feature type="region of interest" description="Disordered" evidence="4">
    <location>
        <begin position="1"/>
        <end position="35"/>
    </location>
</feature>
<dbReference type="InterPro" id="IPR029026">
    <property type="entry name" value="tRNA_m1G_MTases_N"/>
</dbReference>
<dbReference type="SUPFAM" id="SSF75217">
    <property type="entry name" value="alpha/beta knot"/>
    <property type="match status" value="1"/>
</dbReference>
<evidence type="ECO:0000256" key="1">
    <source>
        <dbReference type="ARBA" id="ARBA00007228"/>
    </source>
</evidence>
<dbReference type="PANTHER" id="PTHR46429:SF1">
    <property type="entry name" value="23S RRNA (GUANOSINE-2'-O-)-METHYLTRANSFERASE RLMB"/>
    <property type="match status" value="1"/>
</dbReference>
<dbReference type="InterPro" id="IPR029028">
    <property type="entry name" value="Alpha/beta_knot_MTases"/>
</dbReference>
<dbReference type="InterPro" id="IPR001537">
    <property type="entry name" value="SpoU_MeTrfase"/>
</dbReference>
<comment type="similarity">
    <text evidence="1">Belongs to the class IV-like SAM-binding methyltransferase superfamily. RNA methyltransferase TrmH family.</text>
</comment>
<dbReference type="GO" id="GO:0032259">
    <property type="term" value="P:methylation"/>
    <property type="evidence" value="ECO:0007669"/>
    <property type="project" value="UniProtKB-KW"/>
</dbReference>
<dbReference type="OrthoDB" id="9785673at2"/>
<dbReference type="InterPro" id="IPR013123">
    <property type="entry name" value="SpoU_subst-bd"/>
</dbReference>
<dbReference type="PANTHER" id="PTHR46429">
    <property type="entry name" value="23S RRNA (GUANOSINE-2'-O-)-METHYLTRANSFERASE RLMB"/>
    <property type="match status" value="1"/>
</dbReference>
<sequence>MKKHGQKSDHRTLKSHSKEKINKPSRQTKPAKPKNPYFYGIHAVSMLLKRRPEEVLSLFIQMRDDGQMSEEHRRIVASAEQFGISIQSAQRERLTELCGSQQHQGVVALARPTPMADEAILDELMDKDEALFLVLDQITDAHNLGACLRSACAMGVDAVIIPRHQSAPITPTVAKVSVGASEVIPVISVTNLARTLEKLKKSGVFVFGTALDDTAKPAFECDFGGKVAIIMGSEGDGMRRLTQTMCDTLVYIPMAEVVDRPQSLNVSVATGMVLYEVMRQRQGFGQMSLV</sequence>
<evidence type="ECO:0000313" key="7">
    <source>
        <dbReference type="Proteomes" id="UP000078228"/>
    </source>
</evidence>
<dbReference type="PATRIC" id="fig|480.237.peg.1793"/>
<dbReference type="FunFam" id="3.40.1280.10:FF:000008">
    <property type="entry name" value="Group 3 RNA methyltransferase TrmH"/>
    <property type="match status" value="1"/>
</dbReference>
<dbReference type="InterPro" id="IPR029064">
    <property type="entry name" value="Ribosomal_eL30-like_sf"/>
</dbReference>
<dbReference type="GO" id="GO:0008173">
    <property type="term" value="F:RNA methyltransferase activity"/>
    <property type="evidence" value="ECO:0007669"/>
    <property type="project" value="InterPro"/>
</dbReference>
<dbReference type="AlphaFoldDB" id="A0A198UPZ2"/>
<evidence type="ECO:0000256" key="4">
    <source>
        <dbReference type="SAM" id="MobiDB-lite"/>
    </source>
</evidence>
<organism evidence="6 7">
    <name type="scientific">Moraxella catarrhalis</name>
    <name type="common">Branhamella catarrhalis</name>
    <dbReference type="NCBI Taxonomy" id="480"/>
    <lineage>
        <taxon>Bacteria</taxon>
        <taxon>Pseudomonadati</taxon>
        <taxon>Pseudomonadota</taxon>
        <taxon>Gammaproteobacteria</taxon>
        <taxon>Moraxellales</taxon>
        <taxon>Moraxellaceae</taxon>
        <taxon>Moraxella</taxon>
    </lineage>
</organism>
<dbReference type="GO" id="GO:0003723">
    <property type="term" value="F:RNA binding"/>
    <property type="evidence" value="ECO:0007669"/>
    <property type="project" value="InterPro"/>
</dbReference>
<reference evidence="6 7" key="1">
    <citation type="journal article" date="2016" name="Genome Biol. Evol.">
        <title>Comparative Genomic Analyses of the Moraxella catarrhalis Serosensitive and Seroresistant Lineages Demonstrate Their Independent Evolution.</title>
        <authorList>
            <person name="Earl J.P."/>
            <person name="de Vries S.P."/>
            <person name="Ahmed A."/>
            <person name="Powell E."/>
            <person name="Schultz M.P."/>
            <person name="Hermans P.W."/>
            <person name="Hill D.J."/>
            <person name="Zhou Z."/>
            <person name="Constantinidou C.I."/>
            <person name="Hu F.Z."/>
            <person name="Bootsma H.J."/>
            <person name="Ehrlich G.D."/>
        </authorList>
    </citation>
    <scope>NUCLEOTIDE SEQUENCE [LARGE SCALE GENOMIC DNA]</scope>
    <source>
        <strain evidence="6 7">Z7542</strain>
    </source>
</reference>
<keyword evidence="2 6" id="KW-0489">Methyltransferase</keyword>
<comment type="caution">
    <text evidence="6">The sequence shown here is derived from an EMBL/GenBank/DDBJ whole genome shotgun (WGS) entry which is preliminary data.</text>
</comment>
<dbReference type="EMBL" id="LXHC01000002">
    <property type="protein sequence ID" value="OAU98390.1"/>
    <property type="molecule type" value="Genomic_DNA"/>
</dbReference>
<dbReference type="InterPro" id="IPR004441">
    <property type="entry name" value="rRNA_MeTrfase_TrmH"/>
</dbReference>
<dbReference type="NCBIfam" id="TIGR00186">
    <property type="entry name" value="rRNA_methyl_3"/>
    <property type="match status" value="1"/>
</dbReference>
<dbReference type="GO" id="GO:0005829">
    <property type="term" value="C:cytosol"/>
    <property type="evidence" value="ECO:0007669"/>
    <property type="project" value="TreeGrafter"/>
</dbReference>
<dbReference type="Gene3D" id="3.30.1330.30">
    <property type="match status" value="1"/>
</dbReference>
<protein>
    <submittedName>
        <fullName evidence="6">23S rRNA guanosine-2'-O--methyltransferase rlmB</fullName>
        <ecNumber evidence="6">2.1.1.-</ecNumber>
    </submittedName>
</protein>
<dbReference type="Pfam" id="PF08032">
    <property type="entry name" value="SpoU_sub_bind"/>
    <property type="match status" value="1"/>
</dbReference>
<evidence type="ECO:0000313" key="6">
    <source>
        <dbReference type="EMBL" id="OAU98390.1"/>
    </source>
</evidence>
<dbReference type="EC" id="2.1.1.-" evidence="6"/>
<dbReference type="SUPFAM" id="SSF55315">
    <property type="entry name" value="L30e-like"/>
    <property type="match status" value="1"/>
</dbReference>
<accession>A0A198UPZ2</accession>
<dbReference type="RefSeq" id="WP_064610994.1">
    <property type="nucleotide sequence ID" value="NZ_LXHB01000076.1"/>
</dbReference>
<dbReference type="SMART" id="SM00967">
    <property type="entry name" value="SpoU_sub_bind"/>
    <property type="match status" value="1"/>
</dbReference>
<dbReference type="Gene3D" id="3.40.1280.10">
    <property type="match status" value="1"/>
</dbReference>
<proteinExistence type="inferred from homology"/>